<proteinExistence type="predicted"/>
<feature type="region of interest" description="Disordered" evidence="1">
    <location>
        <begin position="463"/>
        <end position="581"/>
    </location>
</feature>
<evidence type="ECO:0000313" key="3">
    <source>
        <dbReference type="Proteomes" id="UP000294847"/>
    </source>
</evidence>
<name>A0A4P7NT84_PYROR</name>
<organism evidence="2 3">
    <name type="scientific">Pyricularia oryzae</name>
    <name type="common">Rice blast fungus</name>
    <name type="synonym">Magnaporthe oryzae</name>
    <dbReference type="NCBI Taxonomy" id="318829"/>
    <lineage>
        <taxon>Eukaryota</taxon>
        <taxon>Fungi</taxon>
        <taxon>Dikarya</taxon>
        <taxon>Ascomycota</taxon>
        <taxon>Pezizomycotina</taxon>
        <taxon>Sordariomycetes</taxon>
        <taxon>Sordariomycetidae</taxon>
        <taxon>Magnaporthales</taxon>
        <taxon>Pyriculariaceae</taxon>
        <taxon>Pyricularia</taxon>
    </lineage>
</organism>
<protein>
    <submittedName>
        <fullName evidence="2">Uncharacterized protein</fullName>
    </submittedName>
</protein>
<dbReference type="Proteomes" id="UP000294847">
    <property type="component" value="Chromosome 7"/>
</dbReference>
<dbReference type="EMBL" id="CP034210">
    <property type="protein sequence ID" value="QBZ65725.1"/>
    <property type="molecule type" value="Genomic_DNA"/>
</dbReference>
<feature type="region of interest" description="Disordered" evidence="1">
    <location>
        <begin position="1"/>
        <end position="54"/>
    </location>
</feature>
<reference evidence="2 3" key="1">
    <citation type="journal article" date="2019" name="Mol. Biol. Evol.">
        <title>Blast fungal genomes show frequent chromosomal changes, gene gains and losses, and effector gene turnover.</title>
        <authorList>
            <person name="Gomez Luciano L.B."/>
            <person name="Jason Tsai I."/>
            <person name="Chuma I."/>
            <person name="Tosa Y."/>
            <person name="Chen Y.H."/>
            <person name="Li J.Y."/>
            <person name="Li M.Y."/>
            <person name="Jade Lu M.Y."/>
            <person name="Nakayashiki H."/>
            <person name="Li W.H."/>
        </authorList>
    </citation>
    <scope>NUCLEOTIDE SEQUENCE [LARGE SCALE GENOMIC DNA]</scope>
    <source>
        <strain evidence="2">MZ5-1-6</strain>
    </source>
</reference>
<feature type="compositionally biased region" description="Acidic residues" evidence="1">
    <location>
        <begin position="487"/>
        <end position="530"/>
    </location>
</feature>
<feature type="compositionally biased region" description="Low complexity" evidence="1">
    <location>
        <begin position="36"/>
        <end position="52"/>
    </location>
</feature>
<feature type="compositionally biased region" description="Acidic residues" evidence="1">
    <location>
        <begin position="543"/>
        <end position="553"/>
    </location>
</feature>
<accession>A0A4P7NT84</accession>
<feature type="compositionally biased region" description="Acidic residues" evidence="1">
    <location>
        <begin position="569"/>
        <end position="581"/>
    </location>
</feature>
<evidence type="ECO:0000256" key="1">
    <source>
        <dbReference type="SAM" id="MobiDB-lite"/>
    </source>
</evidence>
<evidence type="ECO:0000313" key="2">
    <source>
        <dbReference type="EMBL" id="QBZ65725.1"/>
    </source>
</evidence>
<sequence length="602" mass="68318">MTGTQVPISHPNREDDNFILFGGSPLAPGHRGEQVGQPQGRGHQQDQQRSSGPVGRSLFYQTSLLLLETHSALLFDALHKTNRTQENRHEISELEKTVRSLRQVMANQDYAPLVYHVDGRITTPTRPWIHRWRDLQGGYHVTPYEPPNTNPAGYPYQHRADGAQPLRQVAKDFDWQLHSNLRRYLPDMEWCVVCGNWHYVQEARSVDILLWEAFGDENGLLPDEYPIDGQVMQLPSLPMCLEWAQFWDWGIIGLVPGRTPGSWMTKVVHPDFIQFMASNYPGAEGREINVSSSWQPNPRHLYLRWAVTELLRIHDEGVARPVAPARGVLSWENGIADYETGPLGCDMTMMVTWLGYELAGLAPEETCALFDIPEELEQRAKDQLNMERARQFWTPRFKRFIDAYLGWNAVVSKELAQYRQQMGISPGVSRVDDGEADQRLREVLGEILADEDEEPQIAEEQTVAQAENEEVAGGEKTGEKTVHQENVEEVDVETPEEEETGTLEELATEAEIEGEKDEEEKSDEDAEEQLEFQSSDYNADVEGYFDDWGEEEGSNWNQTTDDGDRVTTSEEDDGPSSFGDELEAVMDLIETLARDIVDSTAP</sequence>
<dbReference type="AlphaFoldDB" id="A0A4P7NT84"/>
<feature type="compositionally biased region" description="Basic and acidic residues" evidence="1">
    <location>
        <begin position="476"/>
        <end position="486"/>
    </location>
</feature>
<gene>
    <name evidence="2" type="ORF">PoMZ_12688</name>
</gene>